<evidence type="ECO:0000256" key="1">
    <source>
        <dbReference type="SAM" id="MobiDB-lite"/>
    </source>
</evidence>
<keyword evidence="3" id="KW-1185">Reference proteome</keyword>
<proteinExistence type="predicted"/>
<dbReference type="EMBL" id="JBCLSQ010000007">
    <property type="protein sequence ID" value="MEY8537597.1"/>
    <property type="molecule type" value="Genomic_DNA"/>
</dbReference>
<comment type="caution">
    <text evidence="2">The sequence shown here is derived from an EMBL/GenBank/DDBJ whole genome shotgun (WGS) entry which is preliminary data.</text>
</comment>
<gene>
    <name evidence="2" type="ORF">AALM99_03915</name>
</gene>
<evidence type="ECO:0000313" key="2">
    <source>
        <dbReference type="EMBL" id="MEY8537597.1"/>
    </source>
</evidence>
<name>A0ABV4DAN3_9LACT</name>
<accession>A0ABV4DAN3</accession>
<reference evidence="2 3" key="1">
    <citation type="submission" date="2024-03" db="EMBL/GenBank/DDBJ databases">
        <title>Mouse gut bacterial collection (mGBC) of GemPharmatech.</title>
        <authorList>
            <person name="He Y."/>
            <person name="Dong L."/>
            <person name="Wu D."/>
            <person name="Gao X."/>
            <person name="Lin Z."/>
        </authorList>
    </citation>
    <scope>NUCLEOTIDE SEQUENCE [LARGE SCALE GENOMIC DNA]</scope>
    <source>
        <strain evidence="2 3">20-218</strain>
    </source>
</reference>
<feature type="compositionally biased region" description="Polar residues" evidence="1">
    <location>
        <begin position="49"/>
        <end position="60"/>
    </location>
</feature>
<dbReference type="RefSeq" id="WP_202230072.1">
    <property type="nucleotide sequence ID" value="NZ_JBCLSQ010000007.1"/>
</dbReference>
<protein>
    <submittedName>
        <fullName evidence="2">Uncharacterized protein</fullName>
    </submittedName>
</protein>
<sequence length="67" mass="7845">MQPLIDASYEKGSWFEQYGDVLKKRKELQEIYNIQESFSDKIFDDMINGKNSNTPNNSIPPYNPYGH</sequence>
<organism evidence="2 3">
    <name type="scientific">Lactococcus muris</name>
    <dbReference type="NCBI Taxonomy" id="2941330"/>
    <lineage>
        <taxon>Bacteria</taxon>
        <taxon>Bacillati</taxon>
        <taxon>Bacillota</taxon>
        <taxon>Bacilli</taxon>
        <taxon>Lactobacillales</taxon>
        <taxon>Streptococcaceae</taxon>
        <taxon>Lactococcus</taxon>
    </lineage>
</organism>
<dbReference type="Proteomes" id="UP001565242">
    <property type="component" value="Unassembled WGS sequence"/>
</dbReference>
<evidence type="ECO:0000313" key="3">
    <source>
        <dbReference type="Proteomes" id="UP001565242"/>
    </source>
</evidence>
<feature type="region of interest" description="Disordered" evidence="1">
    <location>
        <begin position="47"/>
        <end position="67"/>
    </location>
</feature>